<proteinExistence type="predicted"/>
<organism evidence="1 2">
    <name type="scientific">Cirrhinus molitorella</name>
    <name type="common">mud carp</name>
    <dbReference type="NCBI Taxonomy" id="172907"/>
    <lineage>
        <taxon>Eukaryota</taxon>
        <taxon>Metazoa</taxon>
        <taxon>Chordata</taxon>
        <taxon>Craniata</taxon>
        <taxon>Vertebrata</taxon>
        <taxon>Euteleostomi</taxon>
        <taxon>Actinopterygii</taxon>
        <taxon>Neopterygii</taxon>
        <taxon>Teleostei</taxon>
        <taxon>Ostariophysi</taxon>
        <taxon>Cypriniformes</taxon>
        <taxon>Cyprinidae</taxon>
        <taxon>Labeoninae</taxon>
        <taxon>Labeonini</taxon>
        <taxon>Cirrhinus</taxon>
    </lineage>
</organism>
<evidence type="ECO:0000313" key="2">
    <source>
        <dbReference type="Proteomes" id="UP001558613"/>
    </source>
</evidence>
<gene>
    <name evidence="1" type="ORF">QQF64_021544</name>
</gene>
<reference evidence="1 2" key="1">
    <citation type="submission" date="2023-09" db="EMBL/GenBank/DDBJ databases">
        <authorList>
            <person name="Wang M."/>
        </authorList>
    </citation>
    <scope>NUCLEOTIDE SEQUENCE [LARGE SCALE GENOMIC DNA]</scope>
    <source>
        <strain evidence="1">GT-2023</strain>
        <tissue evidence="1">Liver</tissue>
    </source>
</reference>
<keyword evidence="2" id="KW-1185">Reference proteome</keyword>
<accession>A0ABR3L5M2</accession>
<dbReference type="Proteomes" id="UP001558613">
    <property type="component" value="Unassembled WGS sequence"/>
</dbReference>
<evidence type="ECO:0000313" key="1">
    <source>
        <dbReference type="EMBL" id="KAL1248226.1"/>
    </source>
</evidence>
<name>A0ABR3L5M2_9TELE</name>
<sequence>MLRCDREQREEGKCLWRFLLQRSSARSSRSVCRRLFLRSIANSSDVISSSRPPYLTLLTFFCLLLPIAEHCSALYCRAHTRSLPSSPIIFNRACLLVRERACIPLSLSLSDRSRILVELL</sequence>
<protein>
    <submittedName>
        <fullName evidence="1">Uncharacterized protein</fullName>
    </submittedName>
</protein>
<dbReference type="EMBL" id="JAYMGO010000024">
    <property type="protein sequence ID" value="KAL1248226.1"/>
    <property type="molecule type" value="Genomic_DNA"/>
</dbReference>
<comment type="caution">
    <text evidence="1">The sequence shown here is derived from an EMBL/GenBank/DDBJ whole genome shotgun (WGS) entry which is preliminary data.</text>
</comment>